<name>A0ABZ0HV55_9HYPH</name>
<evidence type="ECO:0000313" key="2">
    <source>
        <dbReference type="Proteomes" id="UP001626536"/>
    </source>
</evidence>
<organism evidence="1 2">
    <name type="scientific">Methylocapsa polymorpha</name>
    <dbReference type="NCBI Taxonomy" id="3080828"/>
    <lineage>
        <taxon>Bacteria</taxon>
        <taxon>Pseudomonadati</taxon>
        <taxon>Pseudomonadota</taxon>
        <taxon>Alphaproteobacteria</taxon>
        <taxon>Hyphomicrobiales</taxon>
        <taxon>Beijerinckiaceae</taxon>
        <taxon>Methylocapsa</taxon>
    </lineage>
</organism>
<dbReference type="EMBL" id="CP136862">
    <property type="protein sequence ID" value="WOJ90666.1"/>
    <property type="molecule type" value="Genomic_DNA"/>
</dbReference>
<reference evidence="1 2" key="1">
    <citation type="submission" date="2023-10" db="EMBL/GenBank/DDBJ databases">
        <title>Novel methanotroph of the genus Methylocapsa from a subarctic wetland.</title>
        <authorList>
            <person name="Belova S.E."/>
            <person name="Oshkin I.Y."/>
            <person name="Miroshnikov K."/>
            <person name="Dedysh S.N."/>
        </authorList>
    </citation>
    <scope>NUCLEOTIDE SEQUENCE [LARGE SCALE GENOMIC DNA]</scope>
    <source>
        <strain evidence="1 2">RX1</strain>
    </source>
</reference>
<gene>
    <name evidence="1" type="ORF">RZS28_05075</name>
</gene>
<dbReference type="RefSeq" id="WP_407340251.1">
    <property type="nucleotide sequence ID" value="NZ_CP136862.1"/>
</dbReference>
<accession>A0ABZ0HV55</accession>
<protein>
    <submittedName>
        <fullName evidence="1">Uncharacterized protein</fullName>
    </submittedName>
</protein>
<keyword evidence="2" id="KW-1185">Reference proteome</keyword>
<proteinExistence type="predicted"/>
<dbReference type="Proteomes" id="UP001626536">
    <property type="component" value="Chromosome"/>
</dbReference>
<evidence type="ECO:0000313" key="1">
    <source>
        <dbReference type="EMBL" id="WOJ90666.1"/>
    </source>
</evidence>
<sequence length="93" mass="10037">MGRWIFLFAAKAWRRRDRQSARACSAPSARTAHLAALLRGLAFMAATLLLILPMAVAGRCGQPARDVEKAAIEPASRQGRLSNGGFNCAAELR</sequence>